<feature type="non-terminal residue" evidence="1">
    <location>
        <position position="1"/>
    </location>
</feature>
<accession>A0A0F9B108</accession>
<comment type="caution">
    <text evidence="1">The sequence shown here is derived from an EMBL/GenBank/DDBJ whole genome shotgun (WGS) entry which is preliminary data.</text>
</comment>
<organism evidence="1">
    <name type="scientific">marine sediment metagenome</name>
    <dbReference type="NCBI Taxonomy" id="412755"/>
    <lineage>
        <taxon>unclassified sequences</taxon>
        <taxon>metagenomes</taxon>
        <taxon>ecological metagenomes</taxon>
    </lineage>
</organism>
<dbReference type="AlphaFoldDB" id="A0A0F9B108"/>
<evidence type="ECO:0000313" key="1">
    <source>
        <dbReference type="EMBL" id="KKL07452.1"/>
    </source>
</evidence>
<reference evidence="1" key="1">
    <citation type="journal article" date="2015" name="Nature">
        <title>Complex archaea that bridge the gap between prokaryotes and eukaryotes.</title>
        <authorList>
            <person name="Spang A."/>
            <person name="Saw J.H."/>
            <person name="Jorgensen S.L."/>
            <person name="Zaremba-Niedzwiedzka K."/>
            <person name="Martijn J."/>
            <person name="Lind A.E."/>
            <person name="van Eijk R."/>
            <person name="Schleper C."/>
            <person name="Guy L."/>
            <person name="Ettema T.J."/>
        </authorList>
    </citation>
    <scope>NUCLEOTIDE SEQUENCE</scope>
</reference>
<dbReference type="EMBL" id="LAZR01043286">
    <property type="protein sequence ID" value="KKL07452.1"/>
    <property type="molecule type" value="Genomic_DNA"/>
</dbReference>
<proteinExistence type="predicted"/>
<sequence length="60" mass="6464">AEAAKDARMALNSIANLQAAGGEVQPSDTEKAVAALQILNDRFEVYAPVIHVFITRVKQL</sequence>
<protein>
    <submittedName>
        <fullName evidence="1">Uncharacterized protein</fullName>
    </submittedName>
</protein>
<gene>
    <name evidence="1" type="ORF">LCGC14_2585850</name>
</gene>
<name>A0A0F9B108_9ZZZZ</name>